<dbReference type="Pfam" id="PF19675">
    <property type="entry name" value="ORC3_ins"/>
    <property type="match status" value="1"/>
</dbReference>
<reference evidence="13 14" key="1">
    <citation type="submission" date="2018-04" db="EMBL/GenBank/DDBJ databases">
        <title>The genome of golden apple snail Pomacea canaliculata provides insight into stress tolerance and invasive adaptation.</title>
        <authorList>
            <person name="Liu C."/>
            <person name="Liu B."/>
            <person name="Ren Y."/>
            <person name="Zhang Y."/>
            <person name="Wang H."/>
            <person name="Li S."/>
            <person name="Jiang F."/>
            <person name="Yin L."/>
            <person name="Zhang G."/>
            <person name="Qian W."/>
            <person name="Fan W."/>
        </authorList>
    </citation>
    <scope>NUCLEOTIDE SEQUENCE [LARGE SCALE GENOMIC DNA]</scope>
    <source>
        <strain evidence="13">SZHN2017</strain>
        <tissue evidence="13">Muscle</tissue>
    </source>
</reference>
<protein>
    <recommendedName>
        <fullName evidence="3">Origin recognition complex subunit 3</fullName>
    </recommendedName>
</protein>
<feature type="domain" description="Origin recognition complex subunit 3 winged helix C-terminal" evidence="11">
    <location>
        <begin position="581"/>
        <end position="652"/>
    </location>
</feature>
<feature type="domain" description="Origin recognition complex subunit 3 insertion" evidence="12">
    <location>
        <begin position="338"/>
        <end position="568"/>
    </location>
</feature>
<dbReference type="CDD" id="cd20704">
    <property type="entry name" value="Orc3"/>
    <property type="match status" value="1"/>
</dbReference>
<dbReference type="AlphaFoldDB" id="A0A2T7P5X0"/>
<keyword evidence="7" id="KW-0539">Nucleus</keyword>
<evidence type="ECO:0000256" key="4">
    <source>
        <dbReference type="ARBA" id="ARBA00022553"/>
    </source>
</evidence>
<evidence type="ECO:0000256" key="3">
    <source>
        <dbReference type="ARBA" id="ARBA00019085"/>
    </source>
</evidence>
<evidence type="ECO:0000256" key="1">
    <source>
        <dbReference type="ARBA" id="ARBA00004123"/>
    </source>
</evidence>
<comment type="subcellular location">
    <subcellularLocation>
        <location evidence="1">Nucleus</location>
    </subcellularLocation>
</comment>
<dbReference type="EMBL" id="PZQS01000006">
    <property type="protein sequence ID" value="PVD28825.1"/>
    <property type="molecule type" value="Genomic_DNA"/>
</dbReference>
<dbReference type="InterPro" id="IPR020795">
    <property type="entry name" value="ORC3"/>
</dbReference>
<organism evidence="13 14">
    <name type="scientific">Pomacea canaliculata</name>
    <name type="common">Golden apple snail</name>
    <dbReference type="NCBI Taxonomy" id="400727"/>
    <lineage>
        <taxon>Eukaryota</taxon>
        <taxon>Metazoa</taxon>
        <taxon>Spiralia</taxon>
        <taxon>Lophotrochozoa</taxon>
        <taxon>Mollusca</taxon>
        <taxon>Gastropoda</taxon>
        <taxon>Caenogastropoda</taxon>
        <taxon>Architaenioglossa</taxon>
        <taxon>Ampullarioidea</taxon>
        <taxon>Ampullariidae</taxon>
        <taxon>Pomacea</taxon>
    </lineage>
</organism>
<sequence length="669" mass="76338">MSTSESVAKGCFPFKGKKKIARAKDYLPADNKQATLQFSTYEQMWSSVDKKFQELQLEVNNKIFEDLLIFVENSHQQFGQHYSVQEIPTAALITGVNTPDHAVIFSNLFAMLQARVTSLVATLRAKDCTSVKYLLGMMLKQLLALPDLSEEGENTQMPSMLTLVKHYSTRYQVSKKSPRKSSPKKRRSVVEDTQYPVVVIMLEDTENFPPHVLQDFIVICSNYLDRLPVVLVLGIATSVTTVHRLLPTAVSSLLCMEMFKAPPSSQYLNLLIDKILMTSAFPFRLGPKVFRLMLDLFLYYHMSVINFVTAFQFSMLDHYASNSLSHLCCPTSMIPSVIDNLSSKELQQLQRLPSVMRYMEQMPPKVLASVLQEEEKFRKLIKFLLKDYPVQQDRSTVILHLLHSLTSHLPMHPLGKQLRELYAACLESDIHETDNFRKAFELLGMTARSELVSVVTQGLQKISYSSDPVLKDVIEKLQQFLHRFDHLEDEVVEDTESSSPKPKDLKLQRTDLRSLQKRIVHSIKPVWPAYSVVNQLGKAHSLATRLELRKHLHKAEDSVLYEIFYYDNVTSFRHQLHASPRSAIHRALGDPANYLECQCCLVDGGCISATMPDISIAYKLHLECGFMINLYDWLQAFVSIVTADEQNKKKSSKPEMLQYPFPVIVLSDC</sequence>
<dbReference type="PANTHER" id="PTHR12748">
    <property type="entry name" value="ORIGIN RECOGNITION COMPLEX SUBUNIT 3"/>
    <property type="match status" value="1"/>
</dbReference>
<dbReference type="PANTHER" id="PTHR12748:SF0">
    <property type="entry name" value="ORIGIN RECOGNITION COMPLEX SUBUNIT 3"/>
    <property type="match status" value="1"/>
</dbReference>
<evidence type="ECO:0000259" key="11">
    <source>
        <dbReference type="Pfam" id="PF18137"/>
    </source>
</evidence>
<dbReference type="Pfam" id="PF18137">
    <property type="entry name" value="WHD_ORC"/>
    <property type="match status" value="1"/>
</dbReference>
<dbReference type="GO" id="GO:0006270">
    <property type="term" value="P:DNA replication initiation"/>
    <property type="evidence" value="ECO:0007669"/>
    <property type="project" value="TreeGrafter"/>
</dbReference>
<dbReference type="InterPro" id="IPR045663">
    <property type="entry name" value="ORC3_ins"/>
</dbReference>
<evidence type="ECO:0000256" key="5">
    <source>
        <dbReference type="ARBA" id="ARBA00022705"/>
    </source>
</evidence>
<gene>
    <name evidence="13" type="ORF">C0Q70_11420</name>
</gene>
<evidence type="ECO:0000256" key="2">
    <source>
        <dbReference type="ARBA" id="ARBA00010977"/>
    </source>
</evidence>
<comment type="subunit">
    <text evidence="8">Component of ORC, a complex composed of at least 6 subunits: ORC1, ORC2, ORC3, ORC4, ORC5 and ORC6. ORC is regulated in a cell-cycle dependent manner. It is sequentially assembled at the exit from anaphase of mitosis and disassembled as cells enter S phase.</text>
</comment>
<evidence type="ECO:0000313" key="14">
    <source>
        <dbReference type="Proteomes" id="UP000245119"/>
    </source>
</evidence>
<evidence type="ECO:0000259" key="10">
    <source>
        <dbReference type="Pfam" id="PF07034"/>
    </source>
</evidence>
<dbReference type="InterPro" id="IPR040855">
    <property type="entry name" value="ORC_WH_C"/>
</dbReference>
<dbReference type="InterPro" id="IPR045667">
    <property type="entry name" value="ORC3_N"/>
</dbReference>
<evidence type="ECO:0000259" key="12">
    <source>
        <dbReference type="Pfam" id="PF19675"/>
    </source>
</evidence>
<dbReference type="OrthoDB" id="10265211at2759"/>
<evidence type="ECO:0000313" key="13">
    <source>
        <dbReference type="EMBL" id="PVD28825.1"/>
    </source>
</evidence>
<name>A0A2T7P5X0_POMCA</name>
<comment type="caution">
    <text evidence="13">The sequence shown here is derived from an EMBL/GenBank/DDBJ whole genome shotgun (WGS) entry which is preliminary data.</text>
</comment>
<dbReference type="STRING" id="400727.A0A2T7P5X0"/>
<keyword evidence="14" id="KW-1185">Reference proteome</keyword>
<dbReference type="GO" id="GO:0005664">
    <property type="term" value="C:nuclear origin of replication recognition complex"/>
    <property type="evidence" value="ECO:0007669"/>
    <property type="project" value="InterPro"/>
</dbReference>
<dbReference type="GO" id="GO:0031261">
    <property type="term" value="C:DNA replication preinitiation complex"/>
    <property type="evidence" value="ECO:0007669"/>
    <property type="project" value="TreeGrafter"/>
</dbReference>
<dbReference type="GO" id="GO:0003688">
    <property type="term" value="F:DNA replication origin binding"/>
    <property type="evidence" value="ECO:0007669"/>
    <property type="project" value="TreeGrafter"/>
</dbReference>
<keyword evidence="4" id="KW-0597">Phosphoprotein</keyword>
<comment type="similarity">
    <text evidence="2">Belongs to the ORC3 family.</text>
</comment>
<proteinExistence type="inferred from homology"/>
<keyword evidence="6" id="KW-0238">DNA-binding</keyword>
<evidence type="ECO:0000256" key="6">
    <source>
        <dbReference type="ARBA" id="ARBA00023125"/>
    </source>
</evidence>
<dbReference type="Proteomes" id="UP000245119">
    <property type="component" value="Linkage Group LG6"/>
</dbReference>
<comment type="function">
    <text evidence="9">Component of the origin recognition complex (ORC) that binds origins of replication. DNA-binding is ATP-dependent. The specific DNA sequences that define origins of replication have not been identified yet. ORC is required to assemble the pre-replication complex necessary to initiate DNA replication. Binds histone H3 and H4 trimethylation marks H3K9me3, H3K27me3 and H4K20me3.</text>
</comment>
<dbReference type="Pfam" id="PF07034">
    <property type="entry name" value="ORC3_N"/>
    <property type="match status" value="1"/>
</dbReference>
<evidence type="ECO:0000256" key="9">
    <source>
        <dbReference type="ARBA" id="ARBA00045241"/>
    </source>
</evidence>
<dbReference type="GO" id="GO:0005656">
    <property type="term" value="C:nuclear pre-replicative complex"/>
    <property type="evidence" value="ECO:0007669"/>
    <property type="project" value="TreeGrafter"/>
</dbReference>
<keyword evidence="5" id="KW-0235">DNA replication</keyword>
<evidence type="ECO:0000256" key="8">
    <source>
        <dbReference type="ARBA" id="ARBA00026084"/>
    </source>
</evidence>
<evidence type="ECO:0000256" key="7">
    <source>
        <dbReference type="ARBA" id="ARBA00023242"/>
    </source>
</evidence>
<accession>A0A2T7P5X0</accession>
<feature type="domain" description="Origin recognition complex subunit 3 N-terminal" evidence="10">
    <location>
        <begin position="5"/>
        <end position="327"/>
    </location>
</feature>